<organism evidence="1 2">
    <name type="scientific">Haematococcus lacustris</name>
    <name type="common">Green alga</name>
    <name type="synonym">Haematococcus pluvialis</name>
    <dbReference type="NCBI Taxonomy" id="44745"/>
    <lineage>
        <taxon>Eukaryota</taxon>
        <taxon>Viridiplantae</taxon>
        <taxon>Chlorophyta</taxon>
        <taxon>core chlorophytes</taxon>
        <taxon>Chlorophyceae</taxon>
        <taxon>CS clade</taxon>
        <taxon>Chlamydomonadales</taxon>
        <taxon>Haematococcaceae</taxon>
        <taxon>Haematococcus</taxon>
    </lineage>
</organism>
<sequence>IRCQKIQWQEHLRQYNQCLGIQLLPPPGQVQFARHKLWGSEALQFASCDLEVGLSVAVLLMLAVGLRWRYV</sequence>
<accession>A0A699ZD97</accession>
<feature type="non-terminal residue" evidence="1">
    <location>
        <position position="71"/>
    </location>
</feature>
<evidence type="ECO:0000313" key="1">
    <source>
        <dbReference type="EMBL" id="GFH19775.1"/>
    </source>
</evidence>
<keyword evidence="2" id="KW-1185">Reference proteome</keyword>
<name>A0A699ZD97_HAELA</name>
<evidence type="ECO:0000313" key="2">
    <source>
        <dbReference type="Proteomes" id="UP000485058"/>
    </source>
</evidence>
<dbReference type="Proteomes" id="UP000485058">
    <property type="component" value="Unassembled WGS sequence"/>
</dbReference>
<dbReference type="EMBL" id="BLLF01001518">
    <property type="protein sequence ID" value="GFH19775.1"/>
    <property type="molecule type" value="Genomic_DNA"/>
</dbReference>
<comment type="caution">
    <text evidence="1">The sequence shown here is derived from an EMBL/GenBank/DDBJ whole genome shotgun (WGS) entry which is preliminary data.</text>
</comment>
<proteinExistence type="predicted"/>
<reference evidence="1 2" key="1">
    <citation type="submission" date="2020-02" db="EMBL/GenBank/DDBJ databases">
        <title>Draft genome sequence of Haematococcus lacustris strain NIES-144.</title>
        <authorList>
            <person name="Morimoto D."/>
            <person name="Nakagawa S."/>
            <person name="Yoshida T."/>
            <person name="Sawayama S."/>
        </authorList>
    </citation>
    <scope>NUCLEOTIDE SEQUENCE [LARGE SCALE GENOMIC DNA]</scope>
    <source>
        <strain evidence="1 2">NIES-144</strain>
    </source>
</reference>
<dbReference type="AlphaFoldDB" id="A0A699ZD97"/>
<gene>
    <name evidence="1" type="ORF">HaLaN_16786</name>
</gene>
<feature type="non-terminal residue" evidence="1">
    <location>
        <position position="1"/>
    </location>
</feature>
<protein>
    <submittedName>
        <fullName evidence="1">Uncharacterized protein</fullName>
    </submittedName>
</protein>